<dbReference type="EMBL" id="LAZR01000754">
    <property type="protein sequence ID" value="KKN58620.1"/>
    <property type="molecule type" value="Genomic_DNA"/>
</dbReference>
<protein>
    <submittedName>
        <fullName evidence="1">Uncharacterized protein</fullName>
    </submittedName>
</protein>
<name>A0A0F9RQ51_9ZZZZ</name>
<gene>
    <name evidence="1" type="ORF">LCGC14_0550390</name>
</gene>
<comment type="caution">
    <text evidence="1">The sequence shown here is derived from an EMBL/GenBank/DDBJ whole genome shotgun (WGS) entry which is preliminary data.</text>
</comment>
<accession>A0A0F9RQ51</accession>
<reference evidence="1" key="1">
    <citation type="journal article" date="2015" name="Nature">
        <title>Complex archaea that bridge the gap between prokaryotes and eukaryotes.</title>
        <authorList>
            <person name="Spang A."/>
            <person name="Saw J.H."/>
            <person name="Jorgensen S.L."/>
            <person name="Zaremba-Niedzwiedzka K."/>
            <person name="Martijn J."/>
            <person name="Lind A.E."/>
            <person name="van Eijk R."/>
            <person name="Schleper C."/>
            <person name="Guy L."/>
            <person name="Ettema T.J."/>
        </authorList>
    </citation>
    <scope>NUCLEOTIDE SEQUENCE</scope>
</reference>
<evidence type="ECO:0000313" key="1">
    <source>
        <dbReference type="EMBL" id="KKN58620.1"/>
    </source>
</evidence>
<proteinExistence type="predicted"/>
<organism evidence="1">
    <name type="scientific">marine sediment metagenome</name>
    <dbReference type="NCBI Taxonomy" id="412755"/>
    <lineage>
        <taxon>unclassified sequences</taxon>
        <taxon>metagenomes</taxon>
        <taxon>ecological metagenomes</taxon>
    </lineage>
</organism>
<sequence length="169" mass="18972">MAEFWIKNSLNYNKAVKFNISLRYFVIKGSRGDHKWVLEMGTTYPDTNGNDISAKKIHNISAADLDEVIETAVADMCDQIDWSPLAADVDPPYVYSASPTGSDVSIYSDVLLTLRDILPSAGIDLSNMKIMLNNSMTDFDITSEVITEGDPYEYKLKWSPALRIRSTYD</sequence>
<dbReference type="AlphaFoldDB" id="A0A0F9RQ51"/>